<dbReference type="RefSeq" id="WP_425310724.1">
    <property type="nucleotide sequence ID" value="NZ_CP154795.1"/>
</dbReference>
<keyword evidence="2" id="KW-1185">Reference proteome</keyword>
<evidence type="ECO:0000313" key="2">
    <source>
        <dbReference type="Proteomes" id="UP001442841"/>
    </source>
</evidence>
<protein>
    <recommendedName>
        <fullName evidence="3">PD-(D/E)XK endonuclease-like domain-containing protein</fullName>
    </recommendedName>
</protein>
<accession>A0ABZ3FT44</accession>
<evidence type="ECO:0000313" key="1">
    <source>
        <dbReference type="EMBL" id="XAN09271.1"/>
    </source>
</evidence>
<gene>
    <name evidence="1" type="ORF">AADG42_18760</name>
</gene>
<sequence>MAWSPAGIPANVGTRAAFSLSDVEASDYPRCPANVGIKARGGWLEHSPSQEPFDDLLIARIKEVVLAIVQGRGSDADGGLARAHATHEGRHPLVREFLDTAALNYLEFLESRESQVGPLTYIDYSHRRDLAPEVSLKLWAPVYQTQDGSREVHRLRYNEARAEAGHWSTGAAWVVNRQVHAVTVVEFGLGSGSEAVLQDCAEPEAVRTSMDTTLVPDLRALYVANHRVPGSHCVGCKAVSHCPDLIQMDLFDGAVDDTPWVRSLSEADLSRYRTCPATALAKSLHLPTQVAFPESMARGVRIHRWIADRHAGTLPCADALLVDGTGFEEDAPYLDAHAANCDRGVSTTLSLEETLVGWDAHMADVIFMKPDEVLLRDGVLVLREIKTSESAAALEADVAWAQFADVTAWWLSVLVGGLTAHFGATDAVLELEVLTPVGGAVHQLTTHQDEARFQVAGWRLDTPAHWLADRGFLPNPGPQCPRCEFLRWCKEGQATVD</sequence>
<reference evidence="1 2" key="1">
    <citation type="submission" date="2024-04" db="EMBL/GenBank/DDBJ databases">
        <title>Isolation of an actinomycete strain from pig manure.</title>
        <authorList>
            <person name="Gong T."/>
            <person name="Yu Z."/>
            <person name="An M."/>
            <person name="Wei C."/>
            <person name="Yang W."/>
            <person name="Liu L."/>
        </authorList>
    </citation>
    <scope>NUCLEOTIDE SEQUENCE [LARGE SCALE GENOMIC DNA]</scope>
    <source>
        <strain evidence="1 2">ZF39</strain>
    </source>
</reference>
<dbReference type="EMBL" id="CP154795">
    <property type="protein sequence ID" value="XAN09271.1"/>
    <property type="molecule type" value="Genomic_DNA"/>
</dbReference>
<organism evidence="1 2">
    <name type="scientific">Ammonicoccus fulvus</name>
    <dbReference type="NCBI Taxonomy" id="3138240"/>
    <lineage>
        <taxon>Bacteria</taxon>
        <taxon>Bacillati</taxon>
        <taxon>Actinomycetota</taxon>
        <taxon>Actinomycetes</taxon>
        <taxon>Propionibacteriales</taxon>
        <taxon>Propionibacteriaceae</taxon>
        <taxon>Ammonicoccus</taxon>
    </lineage>
</organism>
<evidence type="ECO:0008006" key="3">
    <source>
        <dbReference type="Google" id="ProtNLM"/>
    </source>
</evidence>
<dbReference type="Proteomes" id="UP001442841">
    <property type="component" value="Chromosome"/>
</dbReference>
<proteinExistence type="predicted"/>
<name>A0ABZ3FT44_9ACTN</name>